<accession>A0A8J5D455</accession>
<evidence type="ECO:0000256" key="1">
    <source>
        <dbReference type="SAM" id="MobiDB-lite"/>
    </source>
</evidence>
<keyword evidence="3" id="KW-1185">Reference proteome</keyword>
<name>A0A8J5D455_CHIOP</name>
<protein>
    <submittedName>
        <fullName evidence="2">Uncharacterized protein</fullName>
    </submittedName>
</protein>
<evidence type="ECO:0000313" key="2">
    <source>
        <dbReference type="EMBL" id="KAG0728160.1"/>
    </source>
</evidence>
<comment type="caution">
    <text evidence="2">The sequence shown here is derived from an EMBL/GenBank/DDBJ whole genome shotgun (WGS) entry which is preliminary data.</text>
</comment>
<organism evidence="2 3">
    <name type="scientific">Chionoecetes opilio</name>
    <name type="common">Atlantic snow crab</name>
    <name type="synonym">Cancer opilio</name>
    <dbReference type="NCBI Taxonomy" id="41210"/>
    <lineage>
        <taxon>Eukaryota</taxon>
        <taxon>Metazoa</taxon>
        <taxon>Ecdysozoa</taxon>
        <taxon>Arthropoda</taxon>
        <taxon>Crustacea</taxon>
        <taxon>Multicrustacea</taxon>
        <taxon>Malacostraca</taxon>
        <taxon>Eumalacostraca</taxon>
        <taxon>Eucarida</taxon>
        <taxon>Decapoda</taxon>
        <taxon>Pleocyemata</taxon>
        <taxon>Brachyura</taxon>
        <taxon>Eubrachyura</taxon>
        <taxon>Majoidea</taxon>
        <taxon>Majidae</taxon>
        <taxon>Chionoecetes</taxon>
    </lineage>
</organism>
<dbReference type="EMBL" id="JACEEZ010002558">
    <property type="protein sequence ID" value="KAG0728160.1"/>
    <property type="molecule type" value="Genomic_DNA"/>
</dbReference>
<feature type="compositionally biased region" description="Basic and acidic residues" evidence="1">
    <location>
        <begin position="1"/>
        <end position="11"/>
    </location>
</feature>
<evidence type="ECO:0000313" key="3">
    <source>
        <dbReference type="Proteomes" id="UP000770661"/>
    </source>
</evidence>
<sequence length="112" mass="12731">MKLAREGEQRKSLQRKNQSIMPSHDVPPSYEEAINSPPITLMLHHHYLPSHSSAPPFTLTRPGETTFTIPQQNYHTIAPQSPQPLQQTYLSYLTLFVISLCRIVQSHTAPTE</sequence>
<gene>
    <name evidence="2" type="ORF">GWK47_033081</name>
</gene>
<feature type="region of interest" description="Disordered" evidence="1">
    <location>
        <begin position="1"/>
        <end position="33"/>
    </location>
</feature>
<proteinExistence type="predicted"/>
<dbReference type="Proteomes" id="UP000770661">
    <property type="component" value="Unassembled WGS sequence"/>
</dbReference>
<dbReference type="AlphaFoldDB" id="A0A8J5D455"/>
<reference evidence="2" key="1">
    <citation type="submission" date="2020-07" db="EMBL/GenBank/DDBJ databases">
        <title>The High-quality genome of the commercially important snow crab, Chionoecetes opilio.</title>
        <authorList>
            <person name="Jeong J.-H."/>
            <person name="Ryu S."/>
        </authorList>
    </citation>
    <scope>NUCLEOTIDE SEQUENCE</scope>
    <source>
        <strain evidence="2">MADBK_172401_WGS</strain>
        <tissue evidence="2">Digestive gland</tissue>
    </source>
</reference>